<dbReference type="InterPro" id="IPR009210">
    <property type="entry name" value="ASCC1"/>
</dbReference>
<evidence type="ECO:0000313" key="2">
    <source>
        <dbReference type="EMBL" id="PBL01851.1"/>
    </source>
</evidence>
<accession>A0A2H3E679</accession>
<dbReference type="OrthoDB" id="277832at2759"/>
<dbReference type="GO" id="GO:0005634">
    <property type="term" value="C:nucleus"/>
    <property type="evidence" value="ECO:0007669"/>
    <property type="project" value="TreeGrafter"/>
</dbReference>
<dbReference type="Proteomes" id="UP000217790">
    <property type="component" value="Unassembled WGS sequence"/>
</dbReference>
<dbReference type="PANTHER" id="PTHR13360:SF1">
    <property type="entry name" value="ACTIVATING SIGNAL COINTEGRATOR 1 COMPLEX SUBUNIT 1"/>
    <property type="match status" value="1"/>
</dbReference>
<gene>
    <name evidence="2" type="ORF">ARMGADRAFT_1071349</name>
</gene>
<dbReference type="InterPro" id="IPR019510">
    <property type="entry name" value="AKAP7-like_phosphoesterase"/>
</dbReference>
<sequence>MARPTHFLSIPLGHTHPTLRARVADLHAALNLPTPDSTLLVGLQRVHLTLGVMNLTPESLPTALDLLHRLPTLLPLTAAPPTITLDTLDVLKRESRRRAHVLWIGPSQLEPLFSQINQIFRDEGFITDTRPLKLHMTLMNSTYRRPRTKRPQPFEYDAILRQAGVLECFGVQEREYDELPMAVAMGSYEAPRVHLCKMGSWGKDGAYCLPLPSSLWDTAQRSLHCPPSPLSFLSALLLDHVNFIPFTRAIQVTLYDIIRTFRRLRDRLPLEDDTIRMLVQNTPISVGCFPEITQCPEFLLGAGAYVSTPLFKLIILAPRYVWEISYPAIFTFHECNSSGQSYHSFLENVT</sequence>
<dbReference type="STRING" id="47427.A0A2H3E679"/>
<dbReference type="AlphaFoldDB" id="A0A2H3E679"/>
<dbReference type="Gene3D" id="3.90.1140.10">
    <property type="entry name" value="Cyclic phosphodiesterase"/>
    <property type="match status" value="1"/>
</dbReference>
<name>A0A2H3E679_ARMGA</name>
<proteinExistence type="predicted"/>
<evidence type="ECO:0000313" key="3">
    <source>
        <dbReference type="Proteomes" id="UP000217790"/>
    </source>
</evidence>
<dbReference type="InParanoid" id="A0A2H3E679"/>
<dbReference type="PANTHER" id="PTHR13360">
    <property type="entry name" value="ACTIVATING SIGNAL COINTEGRATOR 1 COMPLEX SUBUNIT 1"/>
    <property type="match status" value="1"/>
</dbReference>
<reference evidence="3" key="1">
    <citation type="journal article" date="2017" name="Nat. Ecol. Evol.">
        <title>Genome expansion and lineage-specific genetic innovations in the forest pathogenic fungi Armillaria.</title>
        <authorList>
            <person name="Sipos G."/>
            <person name="Prasanna A.N."/>
            <person name="Walter M.C."/>
            <person name="O'Connor E."/>
            <person name="Balint B."/>
            <person name="Krizsan K."/>
            <person name="Kiss B."/>
            <person name="Hess J."/>
            <person name="Varga T."/>
            <person name="Slot J."/>
            <person name="Riley R."/>
            <person name="Boka B."/>
            <person name="Rigling D."/>
            <person name="Barry K."/>
            <person name="Lee J."/>
            <person name="Mihaltcheva S."/>
            <person name="LaButti K."/>
            <person name="Lipzen A."/>
            <person name="Waldron R."/>
            <person name="Moloney N.M."/>
            <person name="Sperisen C."/>
            <person name="Kredics L."/>
            <person name="Vagvoelgyi C."/>
            <person name="Patrignani A."/>
            <person name="Fitzpatrick D."/>
            <person name="Nagy I."/>
            <person name="Doyle S."/>
            <person name="Anderson J.B."/>
            <person name="Grigoriev I.V."/>
            <person name="Gueldener U."/>
            <person name="Muensterkoetter M."/>
            <person name="Nagy L.G."/>
        </authorList>
    </citation>
    <scope>NUCLEOTIDE SEQUENCE [LARGE SCALE GENOMIC DNA]</scope>
    <source>
        <strain evidence="3">Ar21-2</strain>
    </source>
</reference>
<dbReference type="SUPFAM" id="SSF55144">
    <property type="entry name" value="LigT-like"/>
    <property type="match status" value="1"/>
</dbReference>
<dbReference type="InterPro" id="IPR009097">
    <property type="entry name" value="Cyclic_Pdiesterase"/>
</dbReference>
<evidence type="ECO:0000259" key="1">
    <source>
        <dbReference type="Pfam" id="PF10469"/>
    </source>
</evidence>
<dbReference type="GO" id="GO:0006307">
    <property type="term" value="P:DNA alkylation repair"/>
    <property type="evidence" value="ECO:0007669"/>
    <property type="project" value="InterPro"/>
</dbReference>
<dbReference type="Pfam" id="PF10469">
    <property type="entry name" value="AKAP7_NLS"/>
    <property type="match status" value="1"/>
</dbReference>
<dbReference type="EMBL" id="KZ293645">
    <property type="protein sequence ID" value="PBL01851.1"/>
    <property type="molecule type" value="Genomic_DNA"/>
</dbReference>
<organism evidence="2 3">
    <name type="scientific">Armillaria gallica</name>
    <name type="common">Bulbous honey fungus</name>
    <name type="synonym">Armillaria bulbosa</name>
    <dbReference type="NCBI Taxonomy" id="47427"/>
    <lineage>
        <taxon>Eukaryota</taxon>
        <taxon>Fungi</taxon>
        <taxon>Dikarya</taxon>
        <taxon>Basidiomycota</taxon>
        <taxon>Agaricomycotina</taxon>
        <taxon>Agaricomycetes</taxon>
        <taxon>Agaricomycetidae</taxon>
        <taxon>Agaricales</taxon>
        <taxon>Marasmiineae</taxon>
        <taxon>Physalacriaceae</taxon>
        <taxon>Armillaria</taxon>
    </lineage>
</organism>
<dbReference type="GO" id="GO:0006355">
    <property type="term" value="P:regulation of DNA-templated transcription"/>
    <property type="evidence" value="ECO:0007669"/>
    <property type="project" value="TreeGrafter"/>
</dbReference>
<protein>
    <recommendedName>
        <fullName evidence="1">A-kinase anchor protein 7-like phosphoesterase domain-containing protein</fullName>
    </recommendedName>
</protein>
<dbReference type="FunCoup" id="A0A2H3E679">
    <property type="interactions" value="198"/>
</dbReference>
<feature type="domain" description="A-kinase anchor protein 7-like phosphoesterase" evidence="1">
    <location>
        <begin position="4"/>
        <end position="207"/>
    </location>
</feature>
<keyword evidence="3" id="KW-1185">Reference proteome</keyword>